<feature type="region of interest" description="Disordered" evidence="3">
    <location>
        <begin position="1366"/>
        <end position="1394"/>
    </location>
</feature>
<feature type="compositionally biased region" description="Polar residues" evidence="3">
    <location>
        <begin position="760"/>
        <end position="770"/>
    </location>
</feature>
<dbReference type="Pfam" id="PF01607">
    <property type="entry name" value="CBM_14"/>
    <property type="match status" value="3"/>
</dbReference>
<accession>A0ABD2W0J7</accession>
<feature type="compositionally biased region" description="Polar residues" evidence="3">
    <location>
        <begin position="1041"/>
        <end position="1051"/>
    </location>
</feature>
<dbReference type="InterPro" id="IPR029070">
    <property type="entry name" value="Chitinase_insertion_sf"/>
</dbReference>
<feature type="compositionally biased region" description="Polar residues" evidence="3">
    <location>
        <begin position="1865"/>
        <end position="1892"/>
    </location>
</feature>
<feature type="compositionally biased region" description="Polar residues" evidence="3">
    <location>
        <begin position="1531"/>
        <end position="1543"/>
    </location>
</feature>
<feature type="compositionally biased region" description="Low complexity" evidence="3">
    <location>
        <begin position="1104"/>
        <end position="1118"/>
    </location>
</feature>
<evidence type="ECO:0000256" key="1">
    <source>
        <dbReference type="ARBA" id="ARBA00009121"/>
    </source>
</evidence>
<feature type="domain" description="Chitin-binding type-2" evidence="4">
    <location>
        <begin position="396"/>
        <end position="461"/>
    </location>
</feature>
<name>A0ABD2W0J7_9HYME</name>
<feature type="domain" description="Chitin-binding type-2" evidence="4">
    <location>
        <begin position="471"/>
        <end position="531"/>
    </location>
</feature>
<dbReference type="InterPro" id="IPR050314">
    <property type="entry name" value="Glycosyl_Hydrlase_18"/>
</dbReference>
<dbReference type="PANTHER" id="PTHR11177">
    <property type="entry name" value="CHITINASE"/>
    <property type="match status" value="1"/>
</dbReference>
<feature type="compositionally biased region" description="Low complexity" evidence="3">
    <location>
        <begin position="1164"/>
        <end position="1175"/>
    </location>
</feature>
<dbReference type="SMART" id="SM00636">
    <property type="entry name" value="Glyco_18"/>
    <property type="match status" value="1"/>
</dbReference>
<feature type="compositionally biased region" description="Polar residues" evidence="3">
    <location>
        <begin position="1498"/>
        <end position="1512"/>
    </location>
</feature>
<feature type="region of interest" description="Disordered" evidence="3">
    <location>
        <begin position="728"/>
        <end position="811"/>
    </location>
</feature>
<feature type="compositionally biased region" description="Polar residues" evidence="3">
    <location>
        <begin position="1213"/>
        <end position="1249"/>
    </location>
</feature>
<dbReference type="PANTHER" id="PTHR11177:SF235">
    <property type="entry name" value="CHITINASE-LIKE PROTEIN IDGF1-RELATED"/>
    <property type="match status" value="1"/>
</dbReference>
<evidence type="ECO:0000313" key="7">
    <source>
        <dbReference type="Proteomes" id="UP001627154"/>
    </source>
</evidence>
<feature type="domain" description="GH18" evidence="5">
    <location>
        <begin position="25"/>
        <end position="353"/>
    </location>
</feature>
<dbReference type="Gene3D" id="2.170.140.10">
    <property type="entry name" value="Chitin binding domain"/>
    <property type="match status" value="3"/>
</dbReference>
<feature type="region of interest" description="Disordered" evidence="3">
    <location>
        <begin position="1658"/>
        <end position="1683"/>
    </location>
</feature>
<comment type="caution">
    <text evidence="6">The sequence shown here is derived from an EMBL/GenBank/DDBJ whole genome shotgun (WGS) entry which is preliminary data.</text>
</comment>
<keyword evidence="2" id="KW-0147">Chitin-binding</keyword>
<feature type="compositionally biased region" description="Low complexity" evidence="3">
    <location>
        <begin position="1372"/>
        <end position="1393"/>
    </location>
</feature>
<organism evidence="6 7">
    <name type="scientific">Trichogramma kaykai</name>
    <dbReference type="NCBI Taxonomy" id="54128"/>
    <lineage>
        <taxon>Eukaryota</taxon>
        <taxon>Metazoa</taxon>
        <taxon>Ecdysozoa</taxon>
        <taxon>Arthropoda</taxon>
        <taxon>Hexapoda</taxon>
        <taxon>Insecta</taxon>
        <taxon>Pterygota</taxon>
        <taxon>Neoptera</taxon>
        <taxon>Endopterygota</taxon>
        <taxon>Hymenoptera</taxon>
        <taxon>Apocrita</taxon>
        <taxon>Proctotrupomorpha</taxon>
        <taxon>Chalcidoidea</taxon>
        <taxon>Trichogrammatidae</taxon>
        <taxon>Trichogramma</taxon>
    </lineage>
</organism>
<feature type="region of interest" description="Disordered" evidence="3">
    <location>
        <begin position="1858"/>
        <end position="1892"/>
    </location>
</feature>
<dbReference type="PROSITE" id="PS50940">
    <property type="entry name" value="CHIT_BIND_II"/>
    <property type="match status" value="3"/>
</dbReference>
<feature type="compositionally biased region" description="Polar residues" evidence="3">
    <location>
        <begin position="1073"/>
        <end position="1090"/>
    </location>
</feature>
<feature type="compositionally biased region" description="Polar residues" evidence="3">
    <location>
        <begin position="610"/>
        <end position="630"/>
    </location>
</feature>
<dbReference type="InterPro" id="IPR036508">
    <property type="entry name" value="Chitin-bd_dom_sf"/>
</dbReference>
<evidence type="ECO:0008006" key="8">
    <source>
        <dbReference type="Google" id="ProtNLM"/>
    </source>
</evidence>
<evidence type="ECO:0000256" key="3">
    <source>
        <dbReference type="SAM" id="MobiDB-lite"/>
    </source>
</evidence>
<evidence type="ECO:0000259" key="5">
    <source>
        <dbReference type="PROSITE" id="PS51910"/>
    </source>
</evidence>
<dbReference type="Pfam" id="PF00704">
    <property type="entry name" value="Glyco_hydro_18"/>
    <property type="match status" value="1"/>
</dbReference>
<dbReference type="PROSITE" id="PS51910">
    <property type="entry name" value="GH18_2"/>
    <property type="match status" value="1"/>
</dbReference>
<dbReference type="SMART" id="SM00494">
    <property type="entry name" value="ChtBD2"/>
    <property type="match status" value="3"/>
</dbReference>
<feature type="domain" description="Chitin-binding type-2" evidence="4">
    <location>
        <begin position="1964"/>
        <end position="2025"/>
    </location>
</feature>
<dbReference type="Proteomes" id="UP001627154">
    <property type="component" value="Unassembled WGS sequence"/>
</dbReference>
<dbReference type="InterPro" id="IPR017853">
    <property type="entry name" value="GH"/>
</dbReference>
<feature type="region of interest" description="Disordered" evidence="3">
    <location>
        <begin position="1469"/>
        <end position="1544"/>
    </location>
</feature>
<feature type="region of interest" description="Disordered" evidence="3">
    <location>
        <begin position="648"/>
        <end position="712"/>
    </location>
</feature>
<evidence type="ECO:0000313" key="6">
    <source>
        <dbReference type="EMBL" id="KAL3386051.1"/>
    </source>
</evidence>
<feature type="compositionally biased region" description="Low complexity" evidence="3">
    <location>
        <begin position="775"/>
        <end position="789"/>
    </location>
</feature>
<gene>
    <name evidence="6" type="ORF">TKK_018553</name>
</gene>
<feature type="compositionally biased region" description="Polar residues" evidence="3">
    <location>
        <begin position="997"/>
        <end position="1019"/>
    </location>
</feature>
<feature type="region of interest" description="Disordered" evidence="3">
    <location>
        <begin position="1157"/>
        <end position="1264"/>
    </location>
</feature>
<comment type="similarity">
    <text evidence="1">Belongs to the glycosyl hydrolase 18 family. Chitinase class II subfamily.</text>
</comment>
<feature type="compositionally biased region" description="Polar residues" evidence="3">
    <location>
        <begin position="660"/>
        <end position="700"/>
    </location>
</feature>
<feature type="region of interest" description="Disordered" evidence="3">
    <location>
        <begin position="905"/>
        <end position="1122"/>
    </location>
</feature>
<feature type="compositionally biased region" description="Polar residues" evidence="3">
    <location>
        <begin position="1185"/>
        <end position="1199"/>
    </location>
</feature>
<keyword evidence="7" id="KW-1185">Reference proteome</keyword>
<feature type="compositionally biased region" description="Polar residues" evidence="3">
    <location>
        <begin position="1665"/>
        <end position="1683"/>
    </location>
</feature>
<evidence type="ECO:0000259" key="4">
    <source>
        <dbReference type="PROSITE" id="PS50940"/>
    </source>
</evidence>
<dbReference type="Gene3D" id="3.10.50.10">
    <property type="match status" value="1"/>
</dbReference>
<dbReference type="Gene3D" id="3.20.20.80">
    <property type="entry name" value="Glycosidases"/>
    <property type="match status" value="1"/>
</dbReference>
<proteinExistence type="inferred from homology"/>
<evidence type="ECO:0000256" key="2">
    <source>
        <dbReference type="ARBA" id="ARBA00022669"/>
    </source>
</evidence>
<protein>
    <recommendedName>
        <fullName evidence="8">Chitinase</fullName>
    </recommendedName>
</protein>
<reference evidence="6 7" key="1">
    <citation type="journal article" date="2024" name="bioRxiv">
        <title>A reference genome for Trichogramma kaykai: A tiny desert-dwelling parasitoid wasp with competing sex-ratio distorters.</title>
        <authorList>
            <person name="Culotta J."/>
            <person name="Lindsey A.R."/>
        </authorList>
    </citation>
    <scope>NUCLEOTIDE SEQUENCE [LARGE SCALE GENOMIC DNA]</scope>
    <source>
        <strain evidence="6 7">KSX58</strain>
    </source>
</reference>
<dbReference type="SUPFAM" id="SSF57625">
    <property type="entry name" value="Invertebrate chitin-binding proteins"/>
    <property type="match status" value="3"/>
</dbReference>
<dbReference type="SUPFAM" id="SSF51445">
    <property type="entry name" value="(Trans)glycosidases"/>
    <property type="match status" value="1"/>
</dbReference>
<dbReference type="InterPro" id="IPR001223">
    <property type="entry name" value="Glyco_hydro18_cat"/>
</dbReference>
<feature type="compositionally biased region" description="Polar residues" evidence="3">
    <location>
        <begin position="790"/>
        <end position="811"/>
    </location>
</feature>
<dbReference type="EMBL" id="JBJJXI010000149">
    <property type="protein sequence ID" value="KAL3386051.1"/>
    <property type="molecule type" value="Genomic_DNA"/>
</dbReference>
<feature type="compositionally biased region" description="Polar residues" evidence="3">
    <location>
        <begin position="916"/>
        <end position="926"/>
    </location>
</feature>
<feature type="region of interest" description="Disordered" evidence="3">
    <location>
        <begin position="609"/>
        <end position="630"/>
    </location>
</feature>
<dbReference type="GO" id="GO:0008061">
    <property type="term" value="F:chitin binding"/>
    <property type="evidence" value="ECO:0007669"/>
    <property type="project" value="UniProtKB-KW"/>
</dbReference>
<dbReference type="InterPro" id="IPR002557">
    <property type="entry name" value="Chitin-bd_dom"/>
</dbReference>
<dbReference type="InterPro" id="IPR011583">
    <property type="entry name" value="Chitinase_II/V-like_cat"/>
</dbReference>
<feature type="compositionally biased region" description="Basic and acidic residues" evidence="3">
    <location>
        <begin position="1060"/>
        <end position="1069"/>
    </location>
</feature>
<feature type="compositionally biased region" description="Polar residues" evidence="3">
    <location>
        <begin position="740"/>
        <end position="752"/>
    </location>
</feature>
<sequence length="2030" mass="228671">MLCESVKSIECNLECPQRSAGSPGRQIVCYTSTQDTAKIETAICHCTVLVQQNYNPEKLDLSGIKSLQNAAEEANPDLKVVLSINDKHNLLKSLDTRREAMENMINILKVVDGVELNVTGIDKDQLVSFIKRLMEHLRSKRLKKIILLALPTKPEELAKQFELKELSKYVDLFTVATHYLRDTDESYRTFHPSRLMGLFDMLNTDSLVDLISGMGAQKQKIVISVPLSAYKFTLAKVEDNTPRSPTIEEHPTVIDRKKMCDTLGKNNKNKWTIERDEDLTAPYAFANTTWISFEDDTSIKIKGKYIVLRDLAGLAIRDVENDIENDCGSSLIETTRRGFTDMKRKARDVVLSSLENDLKGTELSLTSNMQSSDFRISRVVDIEGKVRAVREHTQTYFNCPRQGYFVHPRSCNRFYRCVKFNQADDDYFIFEFDCPAGLAFNEDTETCAWPGSISTRSVCHGSSEIEPAQDKFHCPGQGYFADHHNCRFFYACYDLGGPQMVPYEFRCPFGLVFDEHRLICEWPWKVPSCFGHGHGGDHKVYNFGSDNYNSVSFIPHGGIVGLGGFAGNDNLNTFETSNFGAQNVNNDDSADDYNVSPYSNDYQFDEPIYNRQNSDRFPNNAHASQSDNNEGSKLAHQYNLMQQLPNYKPQPFQDYPELASFNNGQKFINPNDQQASFNPNDRQQFINPEPGSSNFNNGHLSKTPKPIYLPPHTTHANFIAQMPESNFDEQNLNAPKPQANHANLNNQNSQPNYDDLFPQKPQSPYDNLNDQKPENNFYNQNFNAQNSQSPYDNLNSQKPQSPYDNINAQKPDGNLNNQKFNAQKPQFPNDNFNAQKSEDNFYNQNINAQKPQFFDGAYNSRIPQLHTENFFTQTPQSGYNYYNPQIPQFDSAHYNAQKSQTNYEDYNAQKPDDNFYNPNFNSQKPQSPYDYFDTQKPQPDYDDFNAQKPEFDRQYYDNPSPQPDDNKEKPKPNYNYLSPQRPQPNYEDFNAEKPQDKFNNPFQTPHYSQIKNEKPNNSGLKKPESFKGQNSNKPVIPKPNIGSNSDLLNNQDTDDFDQESTPRDYDGRDVTAGYNTGPFTETEYTQSEMTENPADFADSKNDLGGSTTSDYSPTDYTGPNIYNSTYNGEAGYPASTLLPFIDQQNTLSPANNQEMTVNFGTTFNKPSTKSPNYNKKPSKNDENENSPLIGSTIAASNNKIAPYRGPTKRPNESSDFTKSPFNTETSQFDNNRETTGLDNFSTTLSSGYKTNEYHDNGGRGTIRYNNGVVANKIPENDLDDYRTSPYTKLPNSFIINAGNGENEQSNIMKFEEEYPEGTYTNTGFTKTGPTKTGITTAQVGGSGSYVFGTGLPRPKPNPQLIGEHAFSGHTTPSSNSVKNKPNINNINKPKNPIYHPTVITPNHDDEDETKTTGYSYPKPLIELEVNGVSTISGVTPTNFDDQTTPSFFTNTQPFRNQNSLLIKNDAEDSNKATLSPAGFTAGQENNFYTNEHDDKSQSKTTVQPNDYTTQPRTVLDFGVSFDQEGDYGPTESDSTDITPNLKSGNIPKENAKIVNRNYQKFDVNKLQVNQNSGIMSNHRSHEQLNDFNKPRGIQSNAQDNTFGVHVDFTQQVSAYPAAYRYPIIAAELTGTPPQDFSQSLSETRINRIQENKLSLQLSSKESEKGFTNNQKSTKSTDLQPNQGSSYISYEGLTAKSSIDKYSNKQTSTFILRNQAQARPLIGSDVVTSIGGSVFNSEILGQNSAKRNNFRIISEFNNAQSATTTSPSIRNLNKENNQKKVIVKLSDLHPLIIEKLGAECSCKADPLSSFIGSNKANLPIDSQNRGQVNLANYDESNIYVDIDDNKANNFLKTTTAEQNDRRVMSKPQNEYVSSTPVRAQSNNQPLTTTSQPQGRIGNLDKISFRAQNRPSVRVETDGFAASLKSRNRSGKTLFIGSATNNLRNNYYEKRESSSSLSNNEIQNEILECVRPGLFRHPHSCNKFYACHWDEWKKRFTLHTFNCPVHLAFDTSAGACNYPSKGPACQDDKLLV</sequence>